<dbReference type="InterPro" id="IPR002559">
    <property type="entry name" value="Transposase_11"/>
</dbReference>
<dbReference type="EMBL" id="BPQH01000058">
    <property type="protein sequence ID" value="GJD54095.1"/>
    <property type="molecule type" value="Genomic_DNA"/>
</dbReference>
<dbReference type="NCBIfam" id="NF033559">
    <property type="entry name" value="transpos_IS1634"/>
    <property type="match status" value="1"/>
</dbReference>
<dbReference type="Pfam" id="PF01609">
    <property type="entry name" value="DDE_Tnp_1"/>
    <property type="match status" value="1"/>
</dbReference>
<proteinExistence type="predicted"/>
<keyword evidence="4" id="KW-1185">Reference proteome</keyword>
<reference evidence="3" key="2">
    <citation type="submission" date="2021-08" db="EMBL/GenBank/DDBJ databases">
        <authorList>
            <person name="Tani A."/>
            <person name="Ola A."/>
            <person name="Ogura Y."/>
            <person name="Katsura K."/>
            <person name="Hayashi T."/>
        </authorList>
    </citation>
    <scope>NUCLEOTIDE SEQUENCE</scope>
    <source>
        <strain evidence="3">KCTC 52305</strain>
    </source>
</reference>
<dbReference type="Proteomes" id="UP001055167">
    <property type="component" value="Unassembled WGS sequence"/>
</dbReference>
<dbReference type="PANTHER" id="PTHR34614">
    <property type="match status" value="1"/>
</dbReference>
<evidence type="ECO:0000313" key="3">
    <source>
        <dbReference type="EMBL" id="GJD54095.1"/>
    </source>
</evidence>
<reference evidence="3" key="1">
    <citation type="journal article" date="2021" name="Front. Microbiol.">
        <title>Comprehensive Comparative Genomics and Phenotyping of Methylobacterium Species.</title>
        <authorList>
            <person name="Alessa O."/>
            <person name="Ogura Y."/>
            <person name="Fujitani Y."/>
            <person name="Takami H."/>
            <person name="Hayashi T."/>
            <person name="Sahin N."/>
            <person name="Tani A."/>
        </authorList>
    </citation>
    <scope>NUCLEOTIDE SEQUENCE</scope>
    <source>
        <strain evidence="3">KCTC 52305</strain>
    </source>
</reference>
<sequence length="532" mass="60763">MGWISTIWLSSIVSQGEHRLSHVEPWVANRLWTLQTATDQNVERLDFTDDRLEIVRRHLNDEHRWEQFESSLNQHTIRVYDLSCERVHVDRTTASAYTSVSPDGLFQFGPSKDHRPDLPQVQVMQAVLDPLAMPLATDVVSGERADDPLYIPCIKRVQESLQRSGQLYVGDCKMAAHATRAFIALAGDYYLCPLPQTQLAEGELEKALEPVWRGEQALTAVLREDEHGKAKRIAEGYEYPRPMSVEVEGKRREWSERRLVVRSLRHAQAAEAALRARVAKAQAQVEALNRRGRGRKRFEEIEALRQAVNDIVKRYGVEAMLCLRYEEHTTTRPVRAYKEREAYVKQESQATVAVRVDEEALESAVRRLGWRIDSTNQPSEQLSLEQAVLAYRNEYLVERSLGRLKGRPLSLRPMYVQRDDHATGLIRLLSIALRVLTLLEFVVRRQLTAEGATLSGLYAGNPKRETARPTAERLLEAFQDVTLTVIETVIEGGGQVYRHLTALSPLQERILDLLGFSSRVYRRFCTVSHEPL</sequence>
<feature type="domain" description="Transposase IS4-like" evidence="2">
    <location>
        <begin position="124"/>
        <end position="433"/>
    </location>
</feature>
<protein>
    <submittedName>
        <fullName evidence="3">IS1634 family transposase ISMhu4</fullName>
    </submittedName>
</protein>
<comment type="caution">
    <text evidence="3">The sequence shown here is derived from an EMBL/GenBank/DDBJ whole genome shotgun (WGS) entry which is preliminary data.</text>
</comment>
<accession>A0ABQ4RA88</accession>
<evidence type="ECO:0000259" key="2">
    <source>
        <dbReference type="Pfam" id="PF01609"/>
    </source>
</evidence>
<dbReference type="PANTHER" id="PTHR34614:SF2">
    <property type="entry name" value="TRANSPOSASE IS4-LIKE DOMAIN-CONTAINING PROTEIN"/>
    <property type="match status" value="1"/>
</dbReference>
<feature type="coiled-coil region" evidence="1">
    <location>
        <begin position="264"/>
        <end position="291"/>
    </location>
</feature>
<gene>
    <name evidence="3" type="ORF">OPKNFCMD_6876</name>
</gene>
<dbReference type="InterPro" id="IPR047654">
    <property type="entry name" value="IS1634_transpos"/>
</dbReference>
<organism evidence="3 4">
    <name type="scientific">Methylobacterium crusticola</name>
    <dbReference type="NCBI Taxonomy" id="1697972"/>
    <lineage>
        <taxon>Bacteria</taxon>
        <taxon>Pseudomonadati</taxon>
        <taxon>Pseudomonadota</taxon>
        <taxon>Alphaproteobacteria</taxon>
        <taxon>Hyphomicrobiales</taxon>
        <taxon>Methylobacteriaceae</taxon>
        <taxon>Methylobacterium</taxon>
    </lineage>
</organism>
<keyword evidence="1" id="KW-0175">Coiled coil</keyword>
<evidence type="ECO:0000313" key="4">
    <source>
        <dbReference type="Proteomes" id="UP001055167"/>
    </source>
</evidence>
<evidence type="ECO:0000256" key="1">
    <source>
        <dbReference type="SAM" id="Coils"/>
    </source>
</evidence>
<name>A0ABQ4RA88_9HYPH</name>